<evidence type="ECO:0000313" key="1">
    <source>
        <dbReference type="EMBL" id="KAI3720481.1"/>
    </source>
</evidence>
<dbReference type="Proteomes" id="UP001055879">
    <property type="component" value="Linkage Group LG06"/>
</dbReference>
<evidence type="ECO:0000313" key="2">
    <source>
        <dbReference type="Proteomes" id="UP001055879"/>
    </source>
</evidence>
<comment type="caution">
    <text evidence="1">The sequence shown here is derived from an EMBL/GenBank/DDBJ whole genome shotgun (WGS) entry which is preliminary data.</text>
</comment>
<organism evidence="1 2">
    <name type="scientific">Arctium lappa</name>
    <name type="common">Greater burdock</name>
    <name type="synonym">Lappa major</name>
    <dbReference type="NCBI Taxonomy" id="4217"/>
    <lineage>
        <taxon>Eukaryota</taxon>
        <taxon>Viridiplantae</taxon>
        <taxon>Streptophyta</taxon>
        <taxon>Embryophyta</taxon>
        <taxon>Tracheophyta</taxon>
        <taxon>Spermatophyta</taxon>
        <taxon>Magnoliopsida</taxon>
        <taxon>eudicotyledons</taxon>
        <taxon>Gunneridae</taxon>
        <taxon>Pentapetalae</taxon>
        <taxon>asterids</taxon>
        <taxon>campanulids</taxon>
        <taxon>Asterales</taxon>
        <taxon>Asteraceae</taxon>
        <taxon>Carduoideae</taxon>
        <taxon>Cardueae</taxon>
        <taxon>Arctiinae</taxon>
        <taxon>Arctium</taxon>
    </lineage>
</organism>
<protein>
    <submittedName>
        <fullName evidence="1">Uncharacterized protein</fullName>
    </submittedName>
</protein>
<gene>
    <name evidence="1" type="ORF">L6452_21399</name>
</gene>
<name>A0ACB9BFB0_ARCLA</name>
<sequence>MHFQLRRSFVSSTRPNNMKHHNNNNNNTSRAKLKSRADLFPIYILFGFTGGAVFLAVKSVTQQLFHHPGVHVNKTNRSMVPEVDTPDTALASGDKFITKSVLRKVAHIQQRDDIIPVDRRTPDIYKSRRSDDSTTLKTVGVEPRR</sequence>
<keyword evidence="2" id="KW-1185">Reference proteome</keyword>
<proteinExistence type="predicted"/>
<dbReference type="EMBL" id="CM042052">
    <property type="protein sequence ID" value="KAI3720481.1"/>
    <property type="molecule type" value="Genomic_DNA"/>
</dbReference>
<reference evidence="2" key="1">
    <citation type="journal article" date="2022" name="Mol. Ecol. Resour.">
        <title>The genomes of chicory, endive, great burdock and yacon provide insights into Asteraceae palaeo-polyploidization history and plant inulin production.</title>
        <authorList>
            <person name="Fan W."/>
            <person name="Wang S."/>
            <person name="Wang H."/>
            <person name="Wang A."/>
            <person name="Jiang F."/>
            <person name="Liu H."/>
            <person name="Zhao H."/>
            <person name="Xu D."/>
            <person name="Zhang Y."/>
        </authorList>
    </citation>
    <scope>NUCLEOTIDE SEQUENCE [LARGE SCALE GENOMIC DNA]</scope>
    <source>
        <strain evidence="2">cv. Niubang</strain>
    </source>
</reference>
<accession>A0ACB9BFB0</accession>
<reference evidence="1 2" key="2">
    <citation type="journal article" date="2022" name="Mol. Ecol. Resour.">
        <title>The genomes of chicory, endive, great burdock and yacon provide insights into Asteraceae paleo-polyploidization history and plant inulin production.</title>
        <authorList>
            <person name="Fan W."/>
            <person name="Wang S."/>
            <person name="Wang H."/>
            <person name="Wang A."/>
            <person name="Jiang F."/>
            <person name="Liu H."/>
            <person name="Zhao H."/>
            <person name="Xu D."/>
            <person name="Zhang Y."/>
        </authorList>
    </citation>
    <scope>NUCLEOTIDE SEQUENCE [LARGE SCALE GENOMIC DNA]</scope>
    <source>
        <strain evidence="2">cv. Niubang</strain>
    </source>
</reference>